<dbReference type="PROSITE" id="PS50902">
    <property type="entry name" value="FLAVODOXIN_LIKE"/>
    <property type="match status" value="1"/>
</dbReference>
<protein>
    <recommendedName>
        <fullName evidence="16">Bifunctional cytochrome P450/NADPH--P450 reductase</fullName>
    </recommendedName>
    <domain>
        <recommendedName>
            <fullName evidence="16">Cytochrome P450</fullName>
            <ecNumber evidence="16">1.14.14.1</ecNumber>
        </recommendedName>
    </domain>
    <domain>
        <recommendedName>
            <fullName evidence="16">NADPH--cytochrome P450 reductase</fullName>
            <ecNumber evidence="16">1.6.2.4</ecNumber>
        </recommendedName>
    </domain>
</protein>
<gene>
    <name evidence="21" type="ORF">MYCTH_101224</name>
</gene>
<dbReference type="Pfam" id="PF00667">
    <property type="entry name" value="FAD_binding_1"/>
    <property type="match status" value="1"/>
</dbReference>
<evidence type="ECO:0000256" key="2">
    <source>
        <dbReference type="ARBA" id="ARBA00010018"/>
    </source>
</evidence>
<dbReference type="EC" id="1.14.14.1" evidence="16"/>
<dbReference type="SUPFAM" id="SSF63380">
    <property type="entry name" value="Riboflavin synthase domain-like"/>
    <property type="match status" value="1"/>
</dbReference>
<keyword evidence="7 16" id="KW-0479">Metal-binding</keyword>
<keyword evidence="8 16" id="KW-0274">FAD</keyword>
<evidence type="ECO:0000313" key="21">
    <source>
        <dbReference type="EMBL" id="AEO58402.1"/>
    </source>
</evidence>
<dbReference type="GO" id="GO:0050660">
    <property type="term" value="F:flavin adenine dinucleotide binding"/>
    <property type="evidence" value="ECO:0007669"/>
    <property type="project" value="TreeGrafter"/>
</dbReference>
<dbReference type="Pfam" id="PF00258">
    <property type="entry name" value="Flavodoxin_1"/>
    <property type="match status" value="1"/>
</dbReference>
<keyword evidence="11 16" id="KW-0560">Oxidoreductase</keyword>
<dbReference type="eggNOG" id="KOG1158">
    <property type="taxonomic scope" value="Eukaryota"/>
</dbReference>
<dbReference type="SMR" id="G2QDZ3"/>
<feature type="binding site" evidence="23">
    <location>
        <position position="102"/>
    </location>
    <ligand>
        <name>heme b</name>
        <dbReference type="ChEBI" id="CHEBI:60344"/>
    </ligand>
</feature>
<evidence type="ECO:0000256" key="11">
    <source>
        <dbReference type="ARBA" id="ARBA00023002"/>
    </source>
</evidence>
<dbReference type="OrthoDB" id="1470350at2759"/>
<evidence type="ECO:0000256" key="14">
    <source>
        <dbReference type="ARBA" id="ARBA00047827"/>
    </source>
</evidence>
<dbReference type="SUPFAM" id="SSF52343">
    <property type="entry name" value="Ferredoxin reductase-like, C-terminal NADP-linked domain"/>
    <property type="match status" value="1"/>
</dbReference>
<dbReference type="CDD" id="cd11068">
    <property type="entry name" value="CYP120A1"/>
    <property type="match status" value="1"/>
</dbReference>
<proteinExistence type="evidence at protein level"/>
<dbReference type="PRINTS" id="PR00385">
    <property type="entry name" value="P450"/>
</dbReference>
<keyword evidence="12 16" id="KW-0408">Iron</keyword>
<keyword evidence="9 16" id="KW-0521">NADP</keyword>
<dbReference type="Pfam" id="PF00175">
    <property type="entry name" value="NAD_binding_1"/>
    <property type="match status" value="1"/>
</dbReference>
<dbReference type="FunFam" id="2.40.30.10:FF:000198">
    <property type="entry name" value="Bifunctional cytochrome P450/NADPH--P450 reductase"/>
    <property type="match status" value="1"/>
</dbReference>
<dbReference type="PDB" id="7P6L">
    <property type="method" value="X-ray"/>
    <property type="resolution" value="2.33 A"/>
    <property type="chains" value="A/B/C/D=1-464"/>
</dbReference>
<keyword evidence="23" id="KW-0002">3D-structure</keyword>
<reference evidence="21 22" key="1">
    <citation type="journal article" date="2011" name="Nat. Biotechnol.">
        <title>Comparative genomic analysis of the thermophilic biomass-degrading fungi Myceliophthora thermophila and Thielavia terrestris.</title>
        <authorList>
            <person name="Berka R.M."/>
            <person name="Grigoriev I.V."/>
            <person name="Otillar R."/>
            <person name="Salamov A."/>
            <person name="Grimwood J."/>
            <person name="Reid I."/>
            <person name="Ishmael N."/>
            <person name="John T."/>
            <person name="Darmond C."/>
            <person name="Moisan M.-C."/>
            <person name="Henrissat B."/>
            <person name="Coutinho P.M."/>
            <person name="Lombard V."/>
            <person name="Natvig D.O."/>
            <person name="Lindquist E."/>
            <person name="Schmutz J."/>
            <person name="Lucas S."/>
            <person name="Harris P."/>
            <person name="Powlowski J."/>
            <person name="Bellemare A."/>
            <person name="Taylor D."/>
            <person name="Butler G."/>
            <person name="de Vries R.P."/>
            <person name="Allijn I.E."/>
            <person name="van den Brink J."/>
            <person name="Ushinsky S."/>
            <person name="Storms R."/>
            <person name="Powell A.J."/>
            <person name="Paulsen I.T."/>
            <person name="Elbourne L.D.H."/>
            <person name="Baker S.E."/>
            <person name="Magnuson J."/>
            <person name="LaBoissiere S."/>
            <person name="Clutterbuck A.J."/>
            <person name="Martinez D."/>
            <person name="Wogulis M."/>
            <person name="de Leon A.L."/>
            <person name="Rey M.W."/>
            <person name="Tsang A."/>
        </authorList>
    </citation>
    <scope>NUCLEOTIDE SEQUENCE [LARGE SCALE GENOMIC DNA]</scope>
    <source>
        <strain evidence="22">ATCC 42464 / BCRC 31852 / DSM 1799</strain>
    </source>
</reference>
<dbReference type="EMBL" id="CP003004">
    <property type="protein sequence ID" value="AEO58402.1"/>
    <property type="molecule type" value="Genomic_DNA"/>
</dbReference>
<dbReference type="InParanoid" id="G2QDZ3"/>
<dbReference type="HOGENOM" id="CLU_001570_7_0_1"/>
<evidence type="ECO:0000259" key="19">
    <source>
        <dbReference type="PROSITE" id="PS50902"/>
    </source>
</evidence>
<dbReference type="SUPFAM" id="SSF48264">
    <property type="entry name" value="Cytochrome P450"/>
    <property type="match status" value="1"/>
</dbReference>
<dbReference type="InterPro" id="IPR017927">
    <property type="entry name" value="FAD-bd_FR_type"/>
</dbReference>
<name>G2QDZ3_THET4</name>
<dbReference type="PROSITE" id="PS51384">
    <property type="entry name" value="FAD_FR"/>
    <property type="match status" value="1"/>
</dbReference>
<feature type="binding site" evidence="23">
    <location>
        <position position="411"/>
    </location>
    <ligand>
        <name>heme b</name>
        <dbReference type="ChEBI" id="CHEBI:60344"/>
        <note>axial binding residue</note>
    </ligand>
    <ligandPart>
        <name>Fe</name>
        <dbReference type="ChEBI" id="CHEBI:18248"/>
    </ligandPart>
</feature>
<keyword evidence="3 16" id="KW-0813">Transport</keyword>
<evidence type="ECO:0000256" key="18">
    <source>
        <dbReference type="SAM" id="MobiDB-lite"/>
    </source>
</evidence>
<keyword evidence="4 16" id="KW-0349">Heme</keyword>
<dbReference type="GO" id="GO:0020037">
    <property type="term" value="F:heme binding"/>
    <property type="evidence" value="ECO:0007669"/>
    <property type="project" value="UniProtKB-UniRule"/>
</dbReference>
<dbReference type="Gene3D" id="2.40.30.10">
    <property type="entry name" value="Translation factors"/>
    <property type="match status" value="1"/>
</dbReference>
<dbReference type="InterPro" id="IPR002401">
    <property type="entry name" value="Cyt_P450_E_grp-I"/>
</dbReference>
<dbReference type="GO" id="GO:0005829">
    <property type="term" value="C:cytosol"/>
    <property type="evidence" value="ECO:0007669"/>
    <property type="project" value="TreeGrafter"/>
</dbReference>
<dbReference type="GeneID" id="11509759"/>
<evidence type="ECO:0000256" key="16">
    <source>
        <dbReference type="PIRNR" id="PIRNR000209"/>
    </source>
</evidence>
<dbReference type="Gene3D" id="3.40.50.80">
    <property type="entry name" value="Nucleotide-binding domain of ferredoxin-NADP reductase (FNR) module"/>
    <property type="match status" value="1"/>
</dbReference>
<dbReference type="Gene3D" id="1.10.630.10">
    <property type="entry name" value="Cytochrome P450"/>
    <property type="match status" value="1"/>
</dbReference>
<dbReference type="InterPro" id="IPR017938">
    <property type="entry name" value="Riboflavin_synthase-like_b-brl"/>
</dbReference>
<evidence type="ECO:0000256" key="13">
    <source>
        <dbReference type="ARBA" id="ARBA00023033"/>
    </source>
</evidence>
<dbReference type="InterPro" id="IPR008254">
    <property type="entry name" value="Flavodoxin/NO_synth"/>
</dbReference>
<dbReference type="STRING" id="573729.G2QDZ3"/>
<dbReference type="GO" id="GO:0070330">
    <property type="term" value="F:aromatase activity"/>
    <property type="evidence" value="ECO:0007669"/>
    <property type="project" value="UniProtKB-UniRule"/>
</dbReference>
<dbReference type="InterPro" id="IPR017972">
    <property type="entry name" value="Cyt_P450_CS"/>
</dbReference>
<dbReference type="InterPro" id="IPR001433">
    <property type="entry name" value="OxRdtase_FAD/NAD-bd"/>
</dbReference>
<sequence>MADKTTETVPIPGPPGLPLVGNALAFDSELPLRTFQEFAEEYGEIYRLTLPTGTTLVVSSQALVHELCDDKRFKKPVAAALAEVRNGVNDGLFTAREEEPNWGIAHRILMPAFGPASIQGMFTEMHEIASQLALKWARHGPDTPIFVTDDFTRLTLDTLALCTMNFRFNSYYHDELHPFINAMGNFLTESGARAMRPAITSIFHQAANRKYWEDIEVLRKTAQGVLDTRRKHPTNRKDLLSAMLDGVDAKTGQKLSDSSIIDNLITFLIAGHETTSGLLSFAFYLLIKHQDAYRKAQEEVDRVIGKGPIKVEHIKKLPYIAAVLRETLRLCPTIPIINRAAKQDEVIGGKYAVAKDQRLALLLAQSHLDPAVYGETAKQFIPERMLDENFERLNREYPDCWKPFGTGMRACIGRPFAWQEAVLVMAMLLQNFDFVLHDPYYELHYKQTLTTKPKDFYMRAILRDGLTATELEHRLAGNAASVARSGGGGGGPSKPTAQKTSPAEAKPMSIFYGSNTGTCESLAQRLATDAASHGYAAAAVEPLDTATEKLPTDRPVVIITASFEGQPPDNAAKFCGWLKNLEGDELKNVSYAVFGCGHHDWSQTFHRIPKLVHQTMKAHGASPICDEGLTDVAEGNMFTDFEQWEDDVFWPAVRARYGAAGAVAETEDAPGSDGLNIHFSSPRSSTLRQDVREATVVGEALLTAPDAPPKKHIEVQLPDGATYKVGDYLAVLPVNSKESIGRVMRKFQLSWDSHVTIASDRWTALPTGTPVPAYDVLGSYVELSQPATKRGILRLADAAEDEATKAELQKLAGDLYTSEISLKRASVLDLLDRFPSISLPFGTFLSLLPPIRPRQYSISSSPLNDPSRATLTYSLLDSPSLANPSRRFVGVATSYLSSLVRGDKLLVSVRPTHTAFRLPDEDKMGETAIICVGAGSGLAPFRGFIQERAALLAKGTQLAAALLFYGCRSPEKDDLYRDEFDKWQESGAVDVRRAFSRVDSDDTEARGCRHVQDRLWHDREEVKALWDRGARVYVCGSRQVGEGVKTAMGRIVLGEEDAEDAISKWYETVRNDRYATDVFD</sequence>
<dbReference type="Gene3D" id="1.20.990.10">
    <property type="entry name" value="NADPH-cytochrome p450 Reductase, Chain A, domain 3"/>
    <property type="match status" value="1"/>
</dbReference>
<dbReference type="eggNOG" id="KOG0157">
    <property type="taxonomic scope" value="Eukaryota"/>
</dbReference>
<evidence type="ECO:0000256" key="6">
    <source>
        <dbReference type="ARBA" id="ARBA00022643"/>
    </source>
</evidence>
<evidence type="ECO:0000256" key="10">
    <source>
        <dbReference type="ARBA" id="ARBA00022982"/>
    </source>
</evidence>
<dbReference type="KEGG" id="mtm:MYCTH_101224"/>
<comment type="catalytic activity">
    <reaction evidence="15 16">
        <text>2 oxidized [cytochrome P450] + NADPH = 2 reduced [cytochrome P450] + NADP(+) + H(+)</text>
        <dbReference type="Rhea" id="RHEA:24040"/>
        <dbReference type="Rhea" id="RHEA-COMP:14627"/>
        <dbReference type="Rhea" id="RHEA-COMP:14628"/>
        <dbReference type="ChEBI" id="CHEBI:15378"/>
        <dbReference type="ChEBI" id="CHEBI:55376"/>
        <dbReference type="ChEBI" id="CHEBI:57783"/>
        <dbReference type="ChEBI" id="CHEBI:58349"/>
        <dbReference type="ChEBI" id="CHEBI:60344"/>
        <dbReference type="EC" id="1.6.2.4"/>
    </reaction>
</comment>
<feature type="domain" description="Flavodoxin-like" evidence="19">
    <location>
        <begin position="508"/>
        <end position="649"/>
    </location>
</feature>
<feature type="region of interest" description="Disordered" evidence="18">
    <location>
        <begin position="481"/>
        <end position="505"/>
    </location>
</feature>
<evidence type="ECO:0000256" key="8">
    <source>
        <dbReference type="ARBA" id="ARBA00022827"/>
    </source>
</evidence>
<comment type="similarity">
    <text evidence="2 16">In the N-terminal section; belongs to the cytochrome P450 family.</text>
</comment>
<keyword evidence="5 16" id="KW-0285">Flavoprotein</keyword>
<dbReference type="OMA" id="TQLVMKW"/>
<evidence type="ECO:0000256" key="17">
    <source>
        <dbReference type="PIRSR" id="PIRSR000209-1"/>
    </source>
</evidence>
<dbReference type="Proteomes" id="UP000007322">
    <property type="component" value="Chromosome 3"/>
</dbReference>
<dbReference type="InterPro" id="IPR036396">
    <property type="entry name" value="Cyt_P450_sf"/>
</dbReference>
<evidence type="ECO:0000256" key="9">
    <source>
        <dbReference type="ARBA" id="ARBA00022857"/>
    </source>
</evidence>
<dbReference type="InterPro" id="IPR023206">
    <property type="entry name" value="Bifunctional_P450_P450_red"/>
</dbReference>
<evidence type="ECO:0000256" key="5">
    <source>
        <dbReference type="ARBA" id="ARBA00022630"/>
    </source>
</evidence>
<evidence type="ECO:0000256" key="12">
    <source>
        <dbReference type="ARBA" id="ARBA00023004"/>
    </source>
</evidence>
<evidence type="ECO:0000259" key="20">
    <source>
        <dbReference type="PROSITE" id="PS51384"/>
    </source>
</evidence>
<dbReference type="RefSeq" id="XP_003663647.1">
    <property type="nucleotide sequence ID" value="XM_003663599.1"/>
</dbReference>
<dbReference type="GO" id="GO:0010181">
    <property type="term" value="F:FMN binding"/>
    <property type="evidence" value="ECO:0007669"/>
    <property type="project" value="UniProtKB-UniRule"/>
</dbReference>
<feature type="binding site" evidence="23">
    <location>
        <position position="75"/>
    </location>
    <ligand>
        <name>heme b</name>
        <dbReference type="ChEBI" id="CHEBI:60344"/>
    </ligand>
</feature>
<dbReference type="CDD" id="cd06206">
    <property type="entry name" value="bifunctional_CYPOR"/>
    <property type="match status" value="1"/>
</dbReference>
<dbReference type="Pfam" id="PF00067">
    <property type="entry name" value="p450"/>
    <property type="match status" value="1"/>
</dbReference>
<dbReference type="VEuPathDB" id="FungiDB:MYCTH_101224"/>
<dbReference type="PANTHER" id="PTHR19384:SF127">
    <property type="entry name" value="BIFUNCTIONAL CYTOCHROME P450_NADPH--P450 REDUCTASE"/>
    <property type="match status" value="1"/>
</dbReference>
<dbReference type="PRINTS" id="PR00463">
    <property type="entry name" value="EP450I"/>
</dbReference>
<keyword evidence="13 16" id="KW-0503">Monooxygenase</keyword>
<dbReference type="InterPro" id="IPR003097">
    <property type="entry name" value="CysJ-like_FAD-binding"/>
</dbReference>
<evidence type="ECO:0000256" key="3">
    <source>
        <dbReference type="ARBA" id="ARBA00022448"/>
    </source>
</evidence>
<evidence type="ECO:0000313" key="22">
    <source>
        <dbReference type="Proteomes" id="UP000007322"/>
    </source>
</evidence>
<dbReference type="PROSITE" id="PS00086">
    <property type="entry name" value="CYTOCHROME_P450"/>
    <property type="match status" value="1"/>
</dbReference>
<dbReference type="FunFam" id="1.10.630.10:FF:000040">
    <property type="entry name" value="Bifunctional cytochrome P450/NADPH--P450 reductase"/>
    <property type="match status" value="1"/>
</dbReference>
<dbReference type="GO" id="GO:0005506">
    <property type="term" value="F:iron ion binding"/>
    <property type="evidence" value="ECO:0007669"/>
    <property type="project" value="UniProtKB-UniRule"/>
</dbReference>
<keyword evidence="6 16" id="KW-0288">FMN</keyword>
<accession>G2QDZ3</accession>
<evidence type="ECO:0000256" key="7">
    <source>
        <dbReference type="ARBA" id="ARBA00022723"/>
    </source>
</evidence>
<dbReference type="PIRSF" id="PIRSF000209">
    <property type="entry name" value="Bifunctional_P450_P450R"/>
    <property type="match status" value="1"/>
</dbReference>
<organism evidence="21 22">
    <name type="scientific">Thermothelomyces thermophilus (strain ATCC 42464 / BCRC 31852 / DSM 1799)</name>
    <name type="common">Sporotrichum thermophile</name>
    <dbReference type="NCBI Taxonomy" id="573729"/>
    <lineage>
        <taxon>Eukaryota</taxon>
        <taxon>Fungi</taxon>
        <taxon>Dikarya</taxon>
        <taxon>Ascomycota</taxon>
        <taxon>Pezizomycotina</taxon>
        <taxon>Sordariomycetes</taxon>
        <taxon>Sordariomycetidae</taxon>
        <taxon>Sordariales</taxon>
        <taxon>Chaetomiaceae</taxon>
        <taxon>Thermothelomyces</taxon>
    </lineage>
</organism>
<evidence type="ECO:0000256" key="15">
    <source>
        <dbReference type="ARBA" id="ARBA00049342"/>
    </source>
</evidence>
<comment type="cofactor">
    <cofactor evidence="1 16 17">
        <name>heme</name>
        <dbReference type="ChEBI" id="CHEBI:30413"/>
    </cofactor>
</comment>
<dbReference type="InterPro" id="IPR001128">
    <property type="entry name" value="Cyt_P450"/>
</dbReference>
<dbReference type="AlphaFoldDB" id="G2QDZ3"/>
<dbReference type="GO" id="GO:0003958">
    <property type="term" value="F:NADPH-hemoprotein reductase activity"/>
    <property type="evidence" value="ECO:0007669"/>
    <property type="project" value="UniProtKB-UniRule"/>
</dbReference>
<dbReference type="InterPro" id="IPR039261">
    <property type="entry name" value="FNR_nucleotide-bd"/>
</dbReference>
<feature type="binding site" description="axial binding residue" evidence="17">
    <location>
        <position position="411"/>
    </location>
    <ligand>
        <name>heme</name>
        <dbReference type="ChEBI" id="CHEBI:30413"/>
    </ligand>
    <ligandPart>
        <name>Fe</name>
        <dbReference type="ChEBI" id="CHEBI:18248"/>
    </ligandPart>
</feature>
<feature type="domain" description="FAD-binding FR-type" evidence="20">
    <location>
        <begin position="689"/>
        <end position="919"/>
    </location>
</feature>
<dbReference type="EC" id="1.6.2.4" evidence="16"/>
<evidence type="ECO:0007829" key="23">
    <source>
        <dbReference type="PDB" id="7P6L"/>
    </source>
</evidence>
<dbReference type="Gene3D" id="3.40.50.360">
    <property type="match status" value="1"/>
</dbReference>
<comment type="catalytic activity">
    <reaction evidence="14 16">
        <text>an organic molecule + reduced [NADPH--hemoprotein reductase] + O2 = an alcohol + oxidized [NADPH--hemoprotein reductase] + H2O + H(+)</text>
        <dbReference type="Rhea" id="RHEA:17149"/>
        <dbReference type="Rhea" id="RHEA-COMP:11964"/>
        <dbReference type="Rhea" id="RHEA-COMP:11965"/>
        <dbReference type="ChEBI" id="CHEBI:15377"/>
        <dbReference type="ChEBI" id="CHEBI:15378"/>
        <dbReference type="ChEBI" id="CHEBI:15379"/>
        <dbReference type="ChEBI" id="CHEBI:30879"/>
        <dbReference type="ChEBI" id="CHEBI:57618"/>
        <dbReference type="ChEBI" id="CHEBI:58210"/>
        <dbReference type="ChEBI" id="CHEBI:142491"/>
        <dbReference type="EC" id="1.14.14.1"/>
    </reaction>
</comment>
<reference evidence="23" key="2">
    <citation type="journal article" date="2021" name="Catal. Sci. Technol.">
        <title>Structure of the fungal hydroxylase, CYP505A30, and rational transfer of mutation data from CYP102A1 to alter regioselectivity.</title>
        <authorList>
            <person name="Aschenbrenner J.C."/>
            <person name="Ebrecht A.C."/>
            <person name="Tolmie C."/>
            <person name="Smit M.S."/>
            <person name="Opperman D.J."/>
        </authorList>
    </citation>
    <scope>X-RAY CRYSTALLOGRAPHY (2.33 ANGSTROMS) OF 1-464 IN COMPLEX WITH HEME B</scope>
</reference>
<dbReference type="PANTHER" id="PTHR19384">
    <property type="entry name" value="NITRIC OXIDE SYNTHASE-RELATED"/>
    <property type="match status" value="1"/>
</dbReference>
<comment type="cofactor">
    <cofactor evidence="16">
        <name>FAD</name>
        <dbReference type="ChEBI" id="CHEBI:57692"/>
    </cofactor>
    <cofactor evidence="16">
        <name>FMN</name>
        <dbReference type="ChEBI" id="CHEBI:58210"/>
    </cofactor>
</comment>
<keyword evidence="10 16" id="KW-0249">Electron transport</keyword>
<dbReference type="InterPro" id="IPR029039">
    <property type="entry name" value="Flavoprotein-like_sf"/>
</dbReference>
<feature type="binding site" evidence="23">
    <location>
        <position position="409"/>
    </location>
    <ligand>
        <name>heme b</name>
        <dbReference type="ChEBI" id="CHEBI:60344"/>
    </ligand>
</feature>
<evidence type="ECO:0000256" key="1">
    <source>
        <dbReference type="ARBA" id="ARBA00001971"/>
    </source>
</evidence>
<evidence type="ECO:0000256" key="4">
    <source>
        <dbReference type="ARBA" id="ARBA00022617"/>
    </source>
</evidence>
<dbReference type="SUPFAM" id="SSF52218">
    <property type="entry name" value="Flavoproteins"/>
    <property type="match status" value="1"/>
</dbReference>
<keyword evidence="22" id="KW-1185">Reference proteome</keyword>
<dbReference type="InterPro" id="IPR023173">
    <property type="entry name" value="NADPH_Cyt_P450_Rdtase_alpha"/>
</dbReference>